<protein>
    <submittedName>
        <fullName evidence="2">Uncharacterized protein</fullName>
    </submittedName>
</protein>
<feature type="signal peptide" evidence="1">
    <location>
        <begin position="1"/>
        <end position="21"/>
    </location>
</feature>
<reference evidence="2" key="1">
    <citation type="submission" date="2021-04" db="EMBL/GenBank/DDBJ databases">
        <title>The genome sequence of Ideonella sp. 4Y11.</title>
        <authorList>
            <person name="Liu Y."/>
        </authorList>
    </citation>
    <scope>NUCLEOTIDE SEQUENCE</scope>
    <source>
        <strain evidence="2">4Y11</strain>
    </source>
</reference>
<gene>
    <name evidence="2" type="ORF">KAK06_17095</name>
</gene>
<evidence type="ECO:0000256" key="1">
    <source>
        <dbReference type="SAM" id="SignalP"/>
    </source>
</evidence>
<evidence type="ECO:0000313" key="3">
    <source>
        <dbReference type="Proteomes" id="UP000678374"/>
    </source>
</evidence>
<keyword evidence="3" id="KW-1185">Reference proteome</keyword>
<accession>A0A941BRP8</accession>
<dbReference type="AlphaFoldDB" id="A0A941BRP8"/>
<dbReference type="RefSeq" id="WP_210803348.1">
    <property type="nucleotide sequence ID" value="NZ_JAGQDE010000016.1"/>
</dbReference>
<evidence type="ECO:0000313" key="2">
    <source>
        <dbReference type="EMBL" id="MBQ0960675.1"/>
    </source>
</evidence>
<comment type="caution">
    <text evidence="2">The sequence shown here is derived from an EMBL/GenBank/DDBJ whole genome shotgun (WGS) entry which is preliminary data.</text>
</comment>
<dbReference type="EMBL" id="JAGQDE010000016">
    <property type="protein sequence ID" value="MBQ0960675.1"/>
    <property type="molecule type" value="Genomic_DNA"/>
</dbReference>
<feature type="chain" id="PRO_5036875330" evidence="1">
    <location>
        <begin position="22"/>
        <end position="210"/>
    </location>
</feature>
<sequence length="210" mass="21565">MQAKFIVAGLMAIVASVPAFAGKDLFDRTALGNKWVVVAPTLSISANQLVGTDLAIGYHKKAVAADTASVSVILNGTSLQYGAVAIGDVATGNNIFVKVQSQDGGGMFDHAAFYTGNNGSGSFFALTSPMASPAKMTVSLLGTVATLTIKSPSGTQTYTHDYGSSFTTGAGLGTYGVVSLDNFKYTANFARQADANAVVVRGSNAKDMSR</sequence>
<dbReference type="Proteomes" id="UP000678374">
    <property type="component" value="Unassembled WGS sequence"/>
</dbReference>
<name>A0A941BRP8_9BURK</name>
<keyword evidence="1" id="KW-0732">Signal</keyword>
<organism evidence="2 3">
    <name type="scientific">Ideonella aquatica</name>
    <dbReference type="NCBI Taxonomy" id="2824119"/>
    <lineage>
        <taxon>Bacteria</taxon>
        <taxon>Pseudomonadati</taxon>
        <taxon>Pseudomonadota</taxon>
        <taxon>Betaproteobacteria</taxon>
        <taxon>Burkholderiales</taxon>
        <taxon>Sphaerotilaceae</taxon>
        <taxon>Ideonella</taxon>
    </lineage>
</organism>
<proteinExistence type="predicted"/>